<dbReference type="AlphaFoldDB" id="A0A842HDC7"/>
<dbReference type="InterPro" id="IPR010985">
    <property type="entry name" value="Ribbon_hlx_hlx"/>
</dbReference>
<reference evidence="1 2" key="1">
    <citation type="submission" date="2020-07" db="EMBL/GenBank/DDBJ databases">
        <authorList>
            <person name="Feng X."/>
        </authorList>
    </citation>
    <scope>NUCLEOTIDE SEQUENCE [LARGE SCALE GENOMIC DNA]</scope>
    <source>
        <strain evidence="1 2">JCM31066</strain>
    </source>
</reference>
<organism evidence="1 2">
    <name type="scientific">Ruficoccus amylovorans</name>
    <dbReference type="NCBI Taxonomy" id="1804625"/>
    <lineage>
        <taxon>Bacteria</taxon>
        <taxon>Pseudomonadati</taxon>
        <taxon>Verrucomicrobiota</taxon>
        <taxon>Opitutia</taxon>
        <taxon>Puniceicoccales</taxon>
        <taxon>Cerasicoccaceae</taxon>
        <taxon>Ruficoccus</taxon>
    </lineage>
</organism>
<sequence length="64" mass="7058">MKVKTISTVNVSVSLPPHLREIARQAAFDDNRSVSSLVACALKKHLRSEGYLDAETDCVPVPRH</sequence>
<dbReference type="SUPFAM" id="SSF47598">
    <property type="entry name" value="Ribbon-helix-helix"/>
    <property type="match status" value="1"/>
</dbReference>
<protein>
    <submittedName>
        <fullName evidence="1">Uncharacterized protein</fullName>
    </submittedName>
</protein>
<dbReference type="RefSeq" id="WP_185675202.1">
    <property type="nucleotide sequence ID" value="NZ_JACHVB010000020.1"/>
</dbReference>
<comment type="caution">
    <text evidence="1">The sequence shown here is derived from an EMBL/GenBank/DDBJ whole genome shotgun (WGS) entry which is preliminary data.</text>
</comment>
<gene>
    <name evidence="1" type="ORF">H5P28_08085</name>
</gene>
<keyword evidence="2" id="KW-1185">Reference proteome</keyword>
<evidence type="ECO:0000313" key="1">
    <source>
        <dbReference type="EMBL" id="MBC2594220.1"/>
    </source>
</evidence>
<dbReference type="Proteomes" id="UP000546464">
    <property type="component" value="Unassembled WGS sequence"/>
</dbReference>
<proteinExistence type="predicted"/>
<name>A0A842HDC7_9BACT</name>
<accession>A0A842HDC7</accession>
<dbReference type="GO" id="GO:0006355">
    <property type="term" value="P:regulation of DNA-templated transcription"/>
    <property type="evidence" value="ECO:0007669"/>
    <property type="project" value="InterPro"/>
</dbReference>
<evidence type="ECO:0000313" key="2">
    <source>
        <dbReference type="Proteomes" id="UP000546464"/>
    </source>
</evidence>
<dbReference type="EMBL" id="JACHVB010000020">
    <property type="protein sequence ID" value="MBC2594220.1"/>
    <property type="molecule type" value="Genomic_DNA"/>
</dbReference>